<feature type="domain" description="Toprim" evidence="1">
    <location>
        <begin position="285"/>
        <end position="379"/>
    </location>
</feature>
<organism evidence="2 3">
    <name type="scientific">Arachis hypogaea</name>
    <name type="common">Peanut</name>
    <dbReference type="NCBI Taxonomy" id="3818"/>
    <lineage>
        <taxon>Eukaryota</taxon>
        <taxon>Viridiplantae</taxon>
        <taxon>Streptophyta</taxon>
        <taxon>Embryophyta</taxon>
        <taxon>Tracheophyta</taxon>
        <taxon>Spermatophyta</taxon>
        <taxon>Magnoliopsida</taxon>
        <taxon>eudicotyledons</taxon>
        <taxon>Gunneridae</taxon>
        <taxon>Pentapetalae</taxon>
        <taxon>rosids</taxon>
        <taxon>fabids</taxon>
        <taxon>Fabales</taxon>
        <taxon>Fabaceae</taxon>
        <taxon>Papilionoideae</taxon>
        <taxon>50 kb inversion clade</taxon>
        <taxon>dalbergioids sensu lato</taxon>
        <taxon>Dalbergieae</taxon>
        <taxon>Pterocarpus clade</taxon>
        <taxon>Arachis</taxon>
    </lineage>
</organism>
<dbReference type="GO" id="GO:0003697">
    <property type="term" value="F:single-stranded DNA binding"/>
    <property type="evidence" value="ECO:0007669"/>
    <property type="project" value="InterPro"/>
</dbReference>
<dbReference type="GO" id="GO:0043139">
    <property type="term" value="F:5'-3' DNA helicase activity"/>
    <property type="evidence" value="ECO:0007669"/>
    <property type="project" value="InterPro"/>
</dbReference>
<dbReference type="InterPro" id="IPR034154">
    <property type="entry name" value="TOPRIM_DnaG/twinkle"/>
</dbReference>
<name>A0A444WNY6_ARAHY</name>
<dbReference type="PANTHER" id="PTHR12873">
    <property type="entry name" value="T7-LIKE MITOCHONDRIAL DNA HELICASE"/>
    <property type="match status" value="1"/>
</dbReference>
<dbReference type="SMART" id="SM00493">
    <property type="entry name" value="TOPRIM"/>
    <property type="match status" value="1"/>
</dbReference>
<accession>A0A444WNY6</accession>
<dbReference type="InterPro" id="IPR027032">
    <property type="entry name" value="Twinkle-like"/>
</dbReference>
<evidence type="ECO:0000313" key="3">
    <source>
        <dbReference type="Proteomes" id="UP000289738"/>
    </source>
</evidence>
<dbReference type="AlphaFoldDB" id="A0A444WNY6"/>
<dbReference type="SUPFAM" id="SSF56731">
    <property type="entry name" value="DNA primase core"/>
    <property type="match status" value="1"/>
</dbReference>
<evidence type="ECO:0000259" key="1">
    <source>
        <dbReference type="SMART" id="SM00493"/>
    </source>
</evidence>
<dbReference type="EMBL" id="SDMP01000026">
    <property type="protein sequence ID" value="RYQ79226.1"/>
    <property type="molecule type" value="Genomic_DNA"/>
</dbReference>
<dbReference type="Proteomes" id="UP000289738">
    <property type="component" value="Unassembled WGS sequence"/>
</dbReference>
<protein>
    <recommendedName>
        <fullName evidence="1">Toprim domain-containing protein</fullName>
    </recommendedName>
</protein>
<comment type="caution">
    <text evidence="2">The sequence shown here is derived from an EMBL/GenBank/DDBJ whole genome shotgun (WGS) entry which is preliminary data.</text>
</comment>
<gene>
    <name evidence="2" type="ORF">Ahy_Scaffold6g107930</name>
</gene>
<evidence type="ECO:0000313" key="2">
    <source>
        <dbReference type="EMBL" id="RYQ79226.1"/>
    </source>
</evidence>
<sequence length="422" mass="47883">MSVIQNLWLCCPRTQPFLFKIRPRIYVALSPRGSTIWCHSMSQATKVSSFPGKYLYYVLFFSQDMTILFDMFGFCAMNVCIEFFEDGVEQVVDNNALGVPKVEILKQKMELLGINLDNSCLPGQYHNLFCPKCKGGKLKERSLSFHIIPDCEFAMWRCFRTKCGWAGRVFAKDSNLHGYGQMTEKSLGLEPLGPKLIAYFKERQISEKTLSRNAVRQMSESKEIIAFTYKQNGLLVGCKFRTMEKRFWQFCVLVDIKYNVDAKLDAQVKGTEKMLYGIDDINHASEVIIVEGEIDKLSLEEAGFQNCVSVPGGAPGKVSKDLPPIEKSGYCISVPVELQRVLQQGNIFAVVRIILATDNDPPGRALADELAKRLGQERCWQVHWPKKDDTNCFKDANEVLKYMGADTLKRIVENAEPYTIAH</sequence>
<reference evidence="2 3" key="1">
    <citation type="submission" date="2019-01" db="EMBL/GenBank/DDBJ databases">
        <title>Sequencing of cultivated peanut Arachis hypogaea provides insights into genome evolution and oil improvement.</title>
        <authorList>
            <person name="Chen X."/>
        </authorList>
    </citation>
    <scope>NUCLEOTIDE SEQUENCE [LARGE SCALE GENOMIC DNA]</scope>
    <source>
        <strain evidence="3">cv. Fuhuasheng</strain>
        <tissue evidence="2">Leaves</tissue>
    </source>
</reference>
<dbReference type="CDD" id="cd01029">
    <property type="entry name" value="TOPRIM_primases"/>
    <property type="match status" value="1"/>
</dbReference>
<dbReference type="Gene3D" id="3.40.1360.10">
    <property type="match status" value="1"/>
</dbReference>
<proteinExistence type="predicted"/>
<dbReference type="InterPro" id="IPR006171">
    <property type="entry name" value="TOPRIM_dom"/>
</dbReference>
<dbReference type="PANTHER" id="PTHR12873:SF6">
    <property type="entry name" value="TOPRIM DOMAIN-CONTAINING PROTEIN"/>
    <property type="match status" value="1"/>
</dbReference>
<dbReference type="Pfam" id="PF13662">
    <property type="entry name" value="Toprim_4"/>
    <property type="match status" value="1"/>
</dbReference>
<keyword evidence="3" id="KW-1185">Reference proteome</keyword>